<reference evidence="1" key="1">
    <citation type="journal article" date="2015" name="Nature">
        <title>Complex archaea that bridge the gap between prokaryotes and eukaryotes.</title>
        <authorList>
            <person name="Spang A."/>
            <person name="Saw J.H."/>
            <person name="Jorgensen S.L."/>
            <person name="Zaremba-Niedzwiedzka K."/>
            <person name="Martijn J."/>
            <person name="Lind A.E."/>
            <person name="van Eijk R."/>
            <person name="Schleper C."/>
            <person name="Guy L."/>
            <person name="Ettema T.J."/>
        </authorList>
    </citation>
    <scope>NUCLEOTIDE SEQUENCE</scope>
</reference>
<accession>A0A0F9H729</accession>
<name>A0A0F9H729_9ZZZZ</name>
<proteinExistence type="predicted"/>
<gene>
    <name evidence="1" type="ORF">LCGC14_2098440</name>
</gene>
<dbReference type="EMBL" id="LAZR01025695">
    <property type="protein sequence ID" value="KKL71082.1"/>
    <property type="molecule type" value="Genomic_DNA"/>
</dbReference>
<dbReference type="AlphaFoldDB" id="A0A0F9H729"/>
<sequence>FMDQTQFHETKATVSRLEAESMEVALNIAETLEK</sequence>
<evidence type="ECO:0000313" key="1">
    <source>
        <dbReference type="EMBL" id="KKL71082.1"/>
    </source>
</evidence>
<organism evidence="1">
    <name type="scientific">marine sediment metagenome</name>
    <dbReference type="NCBI Taxonomy" id="412755"/>
    <lineage>
        <taxon>unclassified sequences</taxon>
        <taxon>metagenomes</taxon>
        <taxon>ecological metagenomes</taxon>
    </lineage>
</organism>
<feature type="non-terminal residue" evidence="1">
    <location>
        <position position="1"/>
    </location>
</feature>
<protein>
    <submittedName>
        <fullName evidence="1">Uncharacterized protein</fullName>
    </submittedName>
</protein>
<comment type="caution">
    <text evidence="1">The sequence shown here is derived from an EMBL/GenBank/DDBJ whole genome shotgun (WGS) entry which is preliminary data.</text>
</comment>